<evidence type="ECO:0000256" key="2">
    <source>
        <dbReference type="ARBA" id="ARBA00006708"/>
    </source>
</evidence>
<accession>A0A4U5VKI1</accession>
<evidence type="ECO:0000256" key="5">
    <source>
        <dbReference type="ARBA" id="ARBA00022999"/>
    </source>
</evidence>
<dbReference type="SMART" id="SM00233">
    <property type="entry name" value="PH"/>
    <property type="match status" value="1"/>
</dbReference>
<dbReference type="STRING" id="240159.A0A4U5VKI1"/>
<dbReference type="InterPro" id="IPR039665">
    <property type="entry name" value="PH_APBB1IP"/>
</dbReference>
<evidence type="ECO:0000256" key="3">
    <source>
        <dbReference type="ARBA" id="ARBA00022490"/>
    </source>
</evidence>
<proteinExistence type="inferred from homology"/>
<feature type="domain" description="SH2" evidence="8">
    <location>
        <begin position="409"/>
        <end position="505"/>
    </location>
</feature>
<dbReference type="Pfam" id="PF00017">
    <property type="entry name" value="SH2"/>
    <property type="match status" value="1"/>
</dbReference>
<keyword evidence="10" id="KW-0675">Receptor</keyword>
<name>A0A4U5VKI1_COLLU</name>
<dbReference type="GO" id="GO:0005737">
    <property type="term" value="C:cytoplasm"/>
    <property type="evidence" value="ECO:0007669"/>
    <property type="project" value="UniProtKB-SubCell"/>
</dbReference>
<dbReference type="FunFam" id="2.30.29.30:FF:000062">
    <property type="entry name" value="growth factor receptor-bound protein 10 isoform X1"/>
    <property type="match status" value="1"/>
</dbReference>
<dbReference type="EMBL" id="CM014097">
    <property type="protein sequence ID" value="TKS88913.1"/>
    <property type="molecule type" value="Genomic_DNA"/>
</dbReference>
<dbReference type="SMART" id="SM00252">
    <property type="entry name" value="SH2"/>
    <property type="match status" value="1"/>
</dbReference>
<evidence type="ECO:0000256" key="1">
    <source>
        <dbReference type="ARBA" id="ARBA00004496"/>
    </source>
</evidence>
<dbReference type="PROSITE" id="PS50003">
    <property type="entry name" value="PH_DOMAIN"/>
    <property type="match status" value="1"/>
</dbReference>
<evidence type="ECO:0000313" key="12">
    <source>
        <dbReference type="Proteomes" id="UP000298787"/>
    </source>
</evidence>
<dbReference type="PROSITE" id="PS50001">
    <property type="entry name" value="SH2"/>
    <property type="match status" value="1"/>
</dbReference>
<dbReference type="InterPro" id="IPR000980">
    <property type="entry name" value="SH2"/>
</dbReference>
<evidence type="ECO:0000313" key="11">
    <source>
        <dbReference type="EMBL" id="TKS88949.1"/>
    </source>
</evidence>
<dbReference type="InterPro" id="IPR015042">
    <property type="entry name" value="BPS-dom"/>
</dbReference>
<feature type="region of interest" description="Disordered" evidence="7">
    <location>
        <begin position="80"/>
        <end position="120"/>
    </location>
</feature>
<dbReference type="PRINTS" id="PR00401">
    <property type="entry name" value="SH2DOMAIN"/>
</dbReference>
<dbReference type="InterPro" id="IPR035037">
    <property type="entry name" value="Grb10_SH2"/>
</dbReference>
<evidence type="ECO:0000256" key="4">
    <source>
        <dbReference type="ARBA" id="ARBA00022553"/>
    </source>
</evidence>
<dbReference type="GO" id="GO:0046627">
    <property type="term" value="P:negative regulation of insulin receptor signaling pathway"/>
    <property type="evidence" value="ECO:0007669"/>
    <property type="project" value="TreeGrafter"/>
</dbReference>
<dbReference type="InterPro" id="IPR039664">
    <property type="entry name" value="GRB/APBB1IP"/>
</dbReference>
<keyword evidence="12" id="KW-1185">Reference proteome</keyword>
<dbReference type="SUPFAM" id="SSF50729">
    <property type="entry name" value="PH domain-like"/>
    <property type="match status" value="1"/>
</dbReference>
<dbReference type="Pfam" id="PF08947">
    <property type="entry name" value="BPS"/>
    <property type="match status" value="1"/>
</dbReference>
<dbReference type="EMBL" id="CM014097">
    <property type="protein sequence ID" value="TKS88949.1"/>
    <property type="molecule type" value="Genomic_DNA"/>
</dbReference>
<evidence type="ECO:0000313" key="10">
    <source>
        <dbReference type="EMBL" id="TKS88913.1"/>
    </source>
</evidence>
<dbReference type="CDD" id="cd01259">
    <property type="entry name" value="PH_APBB1IP"/>
    <property type="match status" value="1"/>
</dbReference>
<feature type="domain" description="PH" evidence="9">
    <location>
        <begin position="206"/>
        <end position="315"/>
    </location>
</feature>
<comment type="similarity">
    <text evidence="2">Belongs to the GRB7/10/14 family.</text>
</comment>
<dbReference type="InterPro" id="IPR011993">
    <property type="entry name" value="PH-like_dom_sf"/>
</dbReference>
<dbReference type="InterPro" id="IPR036860">
    <property type="entry name" value="SH2_dom_sf"/>
</dbReference>
<comment type="subcellular location">
    <subcellularLocation>
        <location evidence="1">Cytoplasm</location>
    </subcellularLocation>
</comment>
<keyword evidence="3" id="KW-0963">Cytoplasm</keyword>
<gene>
    <name evidence="11" type="ORF">D9C73_022620</name>
    <name evidence="10" type="ORF">D9C73_022656</name>
</gene>
<dbReference type="Proteomes" id="UP000298787">
    <property type="component" value="Chromosome 20"/>
</dbReference>
<dbReference type="PANTHER" id="PTHR11243">
    <property type="entry name" value="GROWTH FACTOR RECEPTOR-BOUND PROTEIN"/>
    <property type="match status" value="1"/>
</dbReference>
<dbReference type="AlphaFoldDB" id="A0A4U5VKI1"/>
<dbReference type="InterPro" id="IPR001849">
    <property type="entry name" value="PH_domain"/>
</dbReference>
<dbReference type="GO" id="GO:0005158">
    <property type="term" value="F:insulin receptor binding"/>
    <property type="evidence" value="ECO:0007669"/>
    <property type="project" value="TreeGrafter"/>
</dbReference>
<feature type="compositionally biased region" description="Basic residues" evidence="7">
    <location>
        <begin position="83"/>
        <end position="95"/>
    </location>
</feature>
<dbReference type="SUPFAM" id="SSF55550">
    <property type="entry name" value="SH2 domain"/>
    <property type="match status" value="1"/>
</dbReference>
<protein>
    <submittedName>
        <fullName evidence="10">Growth factor receptor-bound protein 10 GRB10 adapter protein</fullName>
    </submittedName>
</protein>
<dbReference type="Gene3D" id="2.30.29.30">
    <property type="entry name" value="Pleckstrin-homology domain (PH domain)/Phosphotyrosine-binding domain (PTB)"/>
    <property type="match status" value="1"/>
</dbReference>
<dbReference type="CDD" id="cd10415">
    <property type="entry name" value="SH2_Grb10"/>
    <property type="match status" value="1"/>
</dbReference>
<dbReference type="GO" id="GO:0008286">
    <property type="term" value="P:insulin receptor signaling pathway"/>
    <property type="evidence" value="ECO:0007669"/>
    <property type="project" value="TreeGrafter"/>
</dbReference>
<evidence type="ECO:0000256" key="6">
    <source>
        <dbReference type="PROSITE-ProRule" id="PRU00191"/>
    </source>
</evidence>
<keyword evidence="5 6" id="KW-0727">SH2 domain</keyword>
<evidence type="ECO:0000259" key="9">
    <source>
        <dbReference type="PROSITE" id="PS50003"/>
    </source>
</evidence>
<dbReference type="Gene3D" id="3.30.505.10">
    <property type="entry name" value="SH2 domain"/>
    <property type="match status" value="1"/>
</dbReference>
<sequence>MALAGCPDYFLRHSNYQESMDRTSTREELIVPGFQRPASQNLPHHHDDDVDLEQLVNDMNSSMESVYSTQADTALLLNNGHGHAPHHHHHHHHMHPAYPGHGQAHRRHTPPSSSPSRERLRHSQPMHIQAVRCLQEEHHLRPASLPAIPNPFPELCSPAGSPVLSPIQTSDNHNFFPEQMVAWCQESDGSIPQSQLLQNFLNSSSCPEIQGYLYLKEPGRKSWKKLYMFLRRSGLYYSTKGTSKEPRHLQLLSDLEDSNIFTIITGRKLHNAPTDYQFCIKPSKVRSDCKELKMLCAEDEQSRTCWMTAFRLLKYGIVLYQSYNVPQQRKSNLSPFSAPVRSVSENSLVAMDFSGRTGRVIDNPAEAQSAALEEGQTWRKRSQRMNVLGSPSTLHPSSLSTVIHRTQVWFHGRIMREEAHKMIIQQGQVDGLFLLRDSQSNPKAFVLTLCHHQKIKHFQILPCEEDGQVFFSLDDGATKFTDLIHLVEFYQLNRGVLPCKLKHPCTAVAL</sequence>
<organism evidence="10 12">
    <name type="scientific">Collichthys lucidus</name>
    <name type="common">Big head croaker</name>
    <name type="synonym">Sciaena lucida</name>
    <dbReference type="NCBI Taxonomy" id="240159"/>
    <lineage>
        <taxon>Eukaryota</taxon>
        <taxon>Metazoa</taxon>
        <taxon>Chordata</taxon>
        <taxon>Craniata</taxon>
        <taxon>Vertebrata</taxon>
        <taxon>Euteleostomi</taxon>
        <taxon>Actinopterygii</taxon>
        <taxon>Neopterygii</taxon>
        <taxon>Teleostei</taxon>
        <taxon>Neoteleostei</taxon>
        <taxon>Acanthomorphata</taxon>
        <taxon>Eupercaria</taxon>
        <taxon>Sciaenidae</taxon>
        <taxon>Collichthys</taxon>
    </lineage>
</organism>
<dbReference type="FunFam" id="3.30.505.10:FF:000015">
    <property type="entry name" value="Growth factor receptor-bound protein 10 isoform X1"/>
    <property type="match status" value="1"/>
</dbReference>
<evidence type="ECO:0000256" key="7">
    <source>
        <dbReference type="SAM" id="MobiDB-lite"/>
    </source>
</evidence>
<dbReference type="GO" id="GO:0030178">
    <property type="term" value="P:negative regulation of Wnt signaling pathway"/>
    <property type="evidence" value="ECO:0007669"/>
    <property type="project" value="TreeGrafter"/>
</dbReference>
<dbReference type="PANTHER" id="PTHR11243:SF4">
    <property type="entry name" value="GROWTH FACTOR RECEPTOR-BOUND PROTEIN 10"/>
    <property type="match status" value="1"/>
</dbReference>
<keyword evidence="4" id="KW-0597">Phosphoprotein</keyword>
<reference evidence="10 12" key="1">
    <citation type="submission" date="2019-01" db="EMBL/GenBank/DDBJ databases">
        <title>Genome Assembly of Collichthys lucidus.</title>
        <authorList>
            <person name="Cai M."/>
            <person name="Xiao S."/>
        </authorList>
    </citation>
    <scope>NUCLEOTIDE SEQUENCE [LARGE SCALE GENOMIC DNA]</scope>
    <source>
        <strain evidence="10">JT15FE1705JMU</strain>
        <tissue evidence="10">Muscle</tissue>
    </source>
</reference>
<dbReference type="Pfam" id="PF00169">
    <property type="entry name" value="PH"/>
    <property type="match status" value="1"/>
</dbReference>
<evidence type="ECO:0000259" key="8">
    <source>
        <dbReference type="PROSITE" id="PS50001"/>
    </source>
</evidence>